<reference evidence="6 7" key="1">
    <citation type="journal article" date="2011" name="J. Bacteriol.">
        <title>Draft genome sequence of Caloramator australicus strain RC3T, a thermoanaerobe from the Great Artesian Basin of Australia.</title>
        <authorList>
            <person name="Ogg C.D."/>
            <person name="Patel B.K.C."/>
        </authorList>
    </citation>
    <scope>NUCLEOTIDE SEQUENCE [LARGE SCALE GENOMIC DNA]</scope>
    <source>
        <strain evidence="6 7">RC3</strain>
    </source>
</reference>
<dbReference type="InterPro" id="IPR050881">
    <property type="entry name" value="LL-DAP_aminotransferase"/>
</dbReference>
<dbReference type="PANTHER" id="PTHR42832:SF3">
    <property type="entry name" value="L-GLUTAMINE--4-(METHYLSULFANYL)-2-OXOBUTANOATE AMINOTRANSFERASE"/>
    <property type="match status" value="1"/>
</dbReference>
<dbReference type="PROSITE" id="PS00105">
    <property type="entry name" value="AA_TRANSFER_CLASS_1"/>
    <property type="match status" value="1"/>
</dbReference>
<comment type="similarity">
    <text evidence="4">Belongs to the class-I pyridoxal-phosphate-dependent aminotransferase family.</text>
</comment>
<dbReference type="GO" id="GO:0030170">
    <property type="term" value="F:pyridoxal phosphate binding"/>
    <property type="evidence" value="ECO:0007669"/>
    <property type="project" value="InterPro"/>
</dbReference>
<sequence length="385" mass="43839">MKLSNRISEIPHYVFARLEEYKKEFEKNDIKIIDLSIGDPDIKTPQFIVDELIHVLNRKDFYKYPPYSGTNELKKSIANFYKRHFDVDLDYENEVGILIGAKEGIAHLIMALTDPGDYCIIPDPGYPVYFYSSLIAGCIPYKIYLQRERDYMPNLYGIHNEVVRKAKILIVNYPNNPTGACGNLEVFSELINFGIKNDIAIVNDAAYVNLVAEERYKNSILQVEGAKKIAVEIGSLSKSYNMTGWRIGYIVGNKEIIKRLSIIKSNIDSGQFLPIQLAASKALDYGDYFISYMNSVYGERRKIVNSILKQGNFDIYDSKGTFYVWFKVPDGYSSEEFCEIILKKAQVMITPGNAFGDMGEGFCRISLTLQTNILKSAAERIIKII</sequence>
<dbReference type="Gene3D" id="3.40.640.10">
    <property type="entry name" value="Type I PLP-dependent aspartate aminotransferase-like (Major domain)"/>
    <property type="match status" value="1"/>
</dbReference>
<evidence type="ECO:0000256" key="1">
    <source>
        <dbReference type="ARBA" id="ARBA00001933"/>
    </source>
</evidence>
<keyword evidence="2 4" id="KW-0032">Aminotransferase</keyword>
<comment type="caution">
    <text evidence="6">The sequence shown here is derived from an EMBL/GenBank/DDBJ whole genome shotgun (WGS) entry which is preliminary data.</text>
</comment>
<evidence type="ECO:0000256" key="4">
    <source>
        <dbReference type="RuleBase" id="RU000481"/>
    </source>
</evidence>
<keyword evidence="7" id="KW-1185">Reference proteome</keyword>
<dbReference type="AlphaFoldDB" id="I7K994"/>
<keyword evidence="3 4" id="KW-0808">Transferase</keyword>
<dbReference type="InterPro" id="IPR015421">
    <property type="entry name" value="PyrdxlP-dep_Trfase_major"/>
</dbReference>
<dbReference type="EC" id="2.6.1.-" evidence="4"/>
<name>I7K994_9CLOT</name>
<dbReference type="SUPFAM" id="SSF53383">
    <property type="entry name" value="PLP-dependent transferases"/>
    <property type="match status" value="1"/>
</dbReference>
<dbReference type="eggNOG" id="COG0436">
    <property type="taxonomic scope" value="Bacteria"/>
</dbReference>
<evidence type="ECO:0000313" key="7">
    <source>
        <dbReference type="Proteomes" id="UP000007652"/>
    </source>
</evidence>
<dbReference type="Gene3D" id="3.90.1150.10">
    <property type="entry name" value="Aspartate Aminotransferase, domain 1"/>
    <property type="match status" value="1"/>
</dbReference>
<evidence type="ECO:0000256" key="2">
    <source>
        <dbReference type="ARBA" id="ARBA00022576"/>
    </source>
</evidence>
<dbReference type="Pfam" id="PF00155">
    <property type="entry name" value="Aminotran_1_2"/>
    <property type="match status" value="1"/>
</dbReference>
<dbReference type="PANTHER" id="PTHR42832">
    <property type="entry name" value="AMINO ACID AMINOTRANSFERASE"/>
    <property type="match status" value="1"/>
</dbReference>
<dbReference type="Proteomes" id="UP000007652">
    <property type="component" value="Unassembled WGS sequence"/>
</dbReference>
<dbReference type="InterPro" id="IPR015422">
    <property type="entry name" value="PyrdxlP-dep_Trfase_small"/>
</dbReference>
<dbReference type="EMBL" id="CAKP01000111">
    <property type="protein sequence ID" value="CCJ34175.1"/>
    <property type="molecule type" value="Genomic_DNA"/>
</dbReference>
<dbReference type="InterPro" id="IPR004839">
    <property type="entry name" value="Aminotransferase_I/II_large"/>
</dbReference>
<dbReference type="GO" id="GO:0008483">
    <property type="term" value="F:transaminase activity"/>
    <property type="evidence" value="ECO:0007669"/>
    <property type="project" value="UniProtKB-KW"/>
</dbReference>
<evidence type="ECO:0000256" key="3">
    <source>
        <dbReference type="ARBA" id="ARBA00022679"/>
    </source>
</evidence>
<comment type="cofactor">
    <cofactor evidence="1 4">
        <name>pyridoxal 5'-phosphate</name>
        <dbReference type="ChEBI" id="CHEBI:597326"/>
    </cofactor>
</comment>
<dbReference type="RefSeq" id="WP_008909431.1">
    <property type="nucleotide sequence ID" value="NZ_CAKP01000111.1"/>
</dbReference>
<accession>I7K994</accession>
<dbReference type="InterPro" id="IPR004838">
    <property type="entry name" value="NHTrfase_class1_PyrdxlP-BS"/>
</dbReference>
<feature type="domain" description="Aminotransferase class I/classII large" evidence="5">
    <location>
        <begin position="31"/>
        <end position="381"/>
    </location>
</feature>
<proteinExistence type="inferred from homology"/>
<dbReference type="STRING" id="857293.CAAU_2091"/>
<organism evidence="6 7">
    <name type="scientific">Caloramator australicus RC3</name>
    <dbReference type="NCBI Taxonomy" id="857293"/>
    <lineage>
        <taxon>Bacteria</taxon>
        <taxon>Bacillati</taxon>
        <taxon>Bacillota</taxon>
        <taxon>Clostridia</taxon>
        <taxon>Eubacteriales</taxon>
        <taxon>Clostridiaceae</taxon>
        <taxon>Caloramator</taxon>
    </lineage>
</organism>
<dbReference type="InterPro" id="IPR015424">
    <property type="entry name" value="PyrdxlP-dep_Trfase"/>
</dbReference>
<gene>
    <name evidence="6" type="ORF">CAAU_2091</name>
</gene>
<protein>
    <recommendedName>
        <fullName evidence="4">Aminotransferase</fullName>
        <ecNumber evidence="4">2.6.1.-</ecNumber>
    </recommendedName>
</protein>
<evidence type="ECO:0000313" key="6">
    <source>
        <dbReference type="EMBL" id="CCJ34175.1"/>
    </source>
</evidence>
<dbReference type="CDD" id="cd00609">
    <property type="entry name" value="AAT_like"/>
    <property type="match status" value="1"/>
</dbReference>
<evidence type="ECO:0000259" key="5">
    <source>
        <dbReference type="Pfam" id="PF00155"/>
    </source>
</evidence>